<evidence type="ECO:0000256" key="1">
    <source>
        <dbReference type="ARBA" id="ARBA00006068"/>
    </source>
</evidence>
<feature type="compositionally biased region" description="Low complexity" evidence="2">
    <location>
        <begin position="38"/>
        <end position="50"/>
    </location>
</feature>
<dbReference type="PANTHER" id="PTHR33392:SF6">
    <property type="entry name" value="POLYISOPRENYL-TEICHOIC ACID--PEPTIDOGLYCAN TEICHOIC ACID TRANSFERASE TAGU"/>
    <property type="match status" value="1"/>
</dbReference>
<name>A0ABS3I868_9MICO</name>
<dbReference type="InterPro" id="IPR050922">
    <property type="entry name" value="LytR/CpsA/Psr_CW_biosynth"/>
</dbReference>
<dbReference type="Proteomes" id="UP000664617">
    <property type="component" value="Unassembled WGS sequence"/>
</dbReference>
<keyword evidence="3" id="KW-1133">Transmembrane helix</keyword>
<evidence type="ECO:0000313" key="5">
    <source>
        <dbReference type="EMBL" id="MBO0609158.1"/>
    </source>
</evidence>
<evidence type="ECO:0000256" key="2">
    <source>
        <dbReference type="SAM" id="MobiDB-lite"/>
    </source>
</evidence>
<feature type="compositionally biased region" description="Basic and acidic residues" evidence="2">
    <location>
        <begin position="9"/>
        <end position="18"/>
    </location>
</feature>
<dbReference type="Pfam" id="PF03816">
    <property type="entry name" value="LytR_cpsA_psr"/>
    <property type="match status" value="1"/>
</dbReference>
<feature type="transmembrane region" description="Helical" evidence="3">
    <location>
        <begin position="190"/>
        <end position="210"/>
    </location>
</feature>
<comment type="caution">
    <text evidence="5">The sequence shown here is derived from an EMBL/GenBank/DDBJ whole genome shotgun (WGS) entry which is preliminary data.</text>
</comment>
<organism evidence="5 6">
    <name type="scientific">Myceligenerans salitolerans</name>
    <dbReference type="NCBI Taxonomy" id="1230528"/>
    <lineage>
        <taxon>Bacteria</taxon>
        <taxon>Bacillati</taxon>
        <taxon>Actinomycetota</taxon>
        <taxon>Actinomycetes</taxon>
        <taxon>Micrococcales</taxon>
        <taxon>Promicromonosporaceae</taxon>
        <taxon>Myceligenerans</taxon>
    </lineage>
</organism>
<gene>
    <name evidence="5" type="ORF">J0911_08950</name>
</gene>
<keyword evidence="3" id="KW-0812">Transmembrane</keyword>
<evidence type="ECO:0000259" key="4">
    <source>
        <dbReference type="Pfam" id="PF03816"/>
    </source>
</evidence>
<keyword evidence="3" id="KW-0472">Membrane</keyword>
<dbReference type="PANTHER" id="PTHR33392">
    <property type="entry name" value="POLYISOPRENYL-TEICHOIC ACID--PEPTIDOGLYCAN TEICHOIC ACID TRANSFERASE TAGU"/>
    <property type="match status" value="1"/>
</dbReference>
<reference evidence="6" key="1">
    <citation type="submission" date="2023-07" db="EMBL/GenBank/DDBJ databases">
        <title>Myceligenerans salitolerans sp. nov., a halotolerant actinomycete isolated from a salt lake in Xinjiang, China.</title>
        <authorList>
            <person name="Guan T."/>
        </authorList>
    </citation>
    <scope>NUCLEOTIDE SEQUENCE [LARGE SCALE GENOMIC DNA]</scope>
    <source>
        <strain evidence="6">XHU 5031</strain>
    </source>
</reference>
<dbReference type="Gene3D" id="3.40.630.190">
    <property type="entry name" value="LCP protein"/>
    <property type="match status" value="1"/>
</dbReference>
<accession>A0ABS3I868</accession>
<feature type="domain" description="Cell envelope-related transcriptional attenuator" evidence="4">
    <location>
        <begin position="252"/>
        <end position="395"/>
    </location>
</feature>
<feature type="compositionally biased region" description="Low complexity" evidence="2">
    <location>
        <begin position="109"/>
        <end position="123"/>
    </location>
</feature>
<keyword evidence="6" id="KW-1185">Reference proteome</keyword>
<dbReference type="RefSeq" id="WP_207275125.1">
    <property type="nucleotide sequence ID" value="NZ_JAFMPK010000035.1"/>
</dbReference>
<dbReference type="EMBL" id="JAFMPK010000035">
    <property type="protein sequence ID" value="MBO0609158.1"/>
    <property type="molecule type" value="Genomic_DNA"/>
</dbReference>
<dbReference type="InterPro" id="IPR004474">
    <property type="entry name" value="LytR_CpsA_psr"/>
</dbReference>
<proteinExistence type="inferred from homology"/>
<evidence type="ECO:0000256" key="3">
    <source>
        <dbReference type="SAM" id="Phobius"/>
    </source>
</evidence>
<protein>
    <submittedName>
        <fullName evidence="5">LCP family protein</fullName>
    </submittedName>
</protein>
<dbReference type="NCBIfam" id="TIGR00350">
    <property type="entry name" value="lytR_cpsA_psr"/>
    <property type="match status" value="1"/>
</dbReference>
<comment type="similarity">
    <text evidence="1">Belongs to the LytR/CpsA/Psr (LCP) family.</text>
</comment>
<sequence>MPDPTTDDDATRVNEDARVASPIPPSFTPQQAGDRPGADGAIAVGDAARGTVRPGAEPSGRARPLAETPGAGVPVGERTSEPRIKRQSSREVPVSGGKNPPPVPPRSVPPRGAQPPQAIPPRRATGRASGLNAAPVPQQRRPASAHGTQRPLAPVRQRPPGGGQAPPPGYGQARPAPRPGRPRRKGRGKLIAMLVVLALLAWPIGLLVWANGKIQHVDALSGAPGTPGTTYLIAGSDARGSGGIDDATTGARTDTILLLHEPASGPTALISLPRDTYAQIPGVGGQKLNAAYAFGGPELLVQTVEELSGLTIDHYAEVGFGGVSDIVDAVGGVELCYDRNVDDWRSKMQWTAGCHEVTGEEALAFSRMRYSDPEGDIGRAKRQRQVIGKVGQAIKDPALLLNPAKQISLANAGLGSLAVDQDTGVVDLAFLAVRFQSANGEDGVTGTPPIESLGYDPGNGAGSTVLLGPEEAVAQFWTDLRDGNLEPGEVNSLTQ</sequence>
<feature type="compositionally biased region" description="Pro residues" evidence="2">
    <location>
        <begin position="99"/>
        <end position="108"/>
    </location>
</feature>
<evidence type="ECO:0000313" key="6">
    <source>
        <dbReference type="Proteomes" id="UP000664617"/>
    </source>
</evidence>
<feature type="region of interest" description="Disordered" evidence="2">
    <location>
        <begin position="1"/>
        <end position="185"/>
    </location>
</feature>